<reference evidence="1" key="1">
    <citation type="journal article" date="2018" name="Genome Biol.">
        <title>SKESA: strategic k-mer extension for scrupulous assemblies.</title>
        <authorList>
            <person name="Souvorov A."/>
            <person name="Agarwala R."/>
            <person name="Lipman D.J."/>
        </authorList>
    </citation>
    <scope>NUCLEOTIDE SEQUENCE</scope>
    <source>
        <strain evidence="1">MA.CK_00/00001968</strain>
    </source>
</reference>
<organism evidence="1">
    <name type="scientific">Salmonella enterica</name>
    <name type="common">Salmonella choleraesuis</name>
    <dbReference type="NCBI Taxonomy" id="28901"/>
    <lineage>
        <taxon>Bacteria</taxon>
        <taxon>Pseudomonadati</taxon>
        <taxon>Pseudomonadota</taxon>
        <taxon>Gammaproteobacteria</taxon>
        <taxon>Enterobacterales</taxon>
        <taxon>Enterobacteriaceae</taxon>
        <taxon>Salmonella</taxon>
    </lineage>
</organism>
<reference evidence="1" key="2">
    <citation type="submission" date="2020-02" db="EMBL/GenBank/DDBJ databases">
        <authorList>
            <consortium name="NCBI Pathogen Detection Project"/>
        </authorList>
    </citation>
    <scope>NUCLEOTIDE SEQUENCE</scope>
    <source>
        <strain evidence="1">MA.CK_00/00001968</strain>
    </source>
</reference>
<evidence type="ECO:0000313" key="1">
    <source>
        <dbReference type="EMBL" id="HAF2131091.1"/>
    </source>
</evidence>
<accession>A0A743PB17</accession>
<dbReference type="AlphaFoldDB" id="A0A743PB17"/>
<name>A0A743PB17_SALER</name>
<evidence type="ECO:0008006" key="2">
    <source>
        <dbReference type="Google" id="ProtNLM"/>
    </source>
</evidence>
<comment type="caution">
    <text evidence="1">The sequence shown here is derived from an EMBL/GenBank/DDBJ whole genome shotgun (WGS) entry which is preliminary data.</text>
</comment>
<proteinExistence type="predicted"/>
<sequence>MNNDDNTQPHTLEKTIELLAEQQTALILIIQVINAEFKKHNIDLSASIDSLYGLMPPELQERCEKAYLKAQSFLL</sequence>
<protein>
    <recommendedName>
        <fullName evidence="2">Phage protein</fullName>
    </recommendedName>
</protein>
<dbReference type="EMBL" id="DAAUQX010000097">
    <property type="protein sequence ID" value="HAF2131091.1"/>
    <property type="molecule type" value="Genomic_DNA"/>
</dbReference>
<gene>
    <name evidence="1" type="ORF">G9F27_005437</name>
</gene>